<dbReference type="EMBL" id="JBIMZQ010000001">
    <property type="protein sequence ID" value="KAL3674876.1"/>
    <property type="molecule type" value="Genomic_DNA"/>
</dbReference>
<keyword evidence="2" id="KW-1185">Reference proteome</keyword>
<evidence type="ECO:0000313" key="1">
    <source>
        <dbReference type="EMBL" id="KAL3674876.1"/>
    </source>
</evidence>
<dbReference type="AlphaFoldDB" id="A0ABD3GAF7"/>
<protein>
    <recommendedName>
        <fullName evidence="3">RXLR phytopathogen effector protein WY-domain domain-containing protein</fullName>
    </recommendedName>
</protein>
<evidence type="ECO:0000313" key="2">
    <source>
        <dbReference type="Proteomes" id="UP001632037"/>
    </source>
</evidence>
<evidence type="ECO:0008006" key="3">
    <source>
        <dbReference type="Google" id="ProtNLM"/>
    </source>
</evidence>
<sequence length="76" mass="8567">MIPDVYRLSKLKKAAAFPKIVGWRLRKLDINAAMAELGVKALEVGTKNMAIIRWYQKIFKNAGLRTGNTSLSQSQF</sequence>
<reference evidence="1 2" key="1">
    <citation type="submission" date="2024-09" db="EMBL/GenBank/DDBJ databases">
        <title>Genome sequencing and assembly of Phytophthora oleae, isolate VK10A, causative agent of rot of olive drupes.</title>
        <authorList>
            <person name="Conti Taguali S."/>
            <person name="Riolo M."/>
            <person name="La Spada F."/>
            <person name="Cacciola S.O."/>
            <person name="Dionisio G."/>
        </authorList>
    </citation>
    <scope>NUCLEOTIDE SEQUENCE [LARGE SCALE GENOMIC DNA]</scope>
    <source>
        <strain evidence="1 2">VK10A</strain>
    </source>
</reference>
<proteinExistence type="predicted"/>
<accession>A0ABD3GAF7</accession>
<comment type="caution">
    <text evidence="1">The sequence shown here is derived from an EMBL/GenBank/DDBJ whole genome shotgun (WGS) entry which is preliminary data.</text>
</comment>
<gene>
    <name evidence="1" type="ORF">V7S43_000802</name>
</gene>
<dbReference type="Proteomes" id="UP001632037">
    <property type="component" value="Unassembled WGS sequence"/>
</dbReference>
<organism evidence="1 2">
    <name type="scientific">Phytophthora oleae</name>
    <dbReference type="NCBI Taxonomy" id="2107226"/>
    <lineage>
        <taxon>Eukaryota</taxon>
        <taxon>Sar</taxon>
        <taxon>Stramenopiles</taxon>
        <taxon>Oomycota</taxon>
        <taxon>Peronosporomycetes</taxon>
        <taxon>Peronosporales</taxon>
        <taxon>Peronosporaceae</taxon>
        <taxon>Phytophthora</taxon>
    </lineage>
</organism>
<name>A0ABD3GAF7_9STRA</name>